<dbReference type="InterPro" id="IPR001245">
    <property type="entry name" value="Ser-Thr/Tyr_kinase_cat_dom"/>
</dbReference>
<dbReference type="Proteomes" id="UP000197138">
    <property type="component" value="Unassembled WGS sequence"/>
</dbReference>
<keyword evidence="1" id="KW-0723">Serine/threonine-protein kinase</keyword>
<dbReference type="Gene3D" id="1.10.510.10">
    <property type="entry name" value="Transferase(Phosphotransferase) domain 1"/>
    <property type="match status" value="1"/>
</dbReference>
<keyword evidence="3 6" id="KW-0547">Nucleotide-binding</keyword>
<evidence type="ECO:0000256" key="5">
    <source>
        <dbReference type="ARBA" id="ARBA00022840"/>
    </source>
</evidence>
<reference evidence="11" key="3">
    <citation type="journal article" date="2020" name="Plant Biotechnol. J.">
        <title>The pomegranate (Punica granatum L.) draft genome dissects genetic divergence between soft- and hard-seeded cultivars.</title>
        <authorList>
            <person name="Luo X."/>
            <person name="Li H."/>
            <person name="Wu Z."/>
            <person name="Yao W."/>
            <person name="Zhao P."/>
            <person name="Cao D."/>
            <person name="Yu H."/>
            <person name="Li K."/>
            <person name="Poudel K."/>
            <person name="Zhao D."/>
            <person name="Zhang F."/>
            <person name="Xia X."/>
            <person name="Chen L."/>
            <person name="Wang Q."/>
            <person name="Jing D."/>
            <person name="Cao S."/>
        </authorList>
    </citation>
    <scope>NUCLEOTIDE SEQUENCE [LARGE SCALE GENOMIC DNA]</scope>
</reference>
<dbReference type="GO" id="GO:0005737">
    <property type="term" value="C:cytoplasm"/>
    <property type="evidence" value="ECO:0007669"/>
    <property type="project" value="TreeGrafter"/>
</dbReference>
<dbReference type="InterPro" id="IPR011009">
    <property type="entry name" value="Kinase-like_dom_sf"/>
</dbReference>
<dbReference type="InterPro" id="IPR050167">
    <property type="entry name" value="Ser_Thr_protein_kinase"/>
</dbReference>
<dbReference type="SUPFAM" id="SSF56112">
    <property type="entry name" value="Protein kinase-like (PK-like)"/>
    <property type="match status" value="1"/>
</dbReference>
<evidence type="ECO:0000313" key="10">
    <source>
        <dbReference type="Proteomes" id="UP000197138"/>
    </source>
</evidence>
<protein>
    <submittedName>
        <fullName evidence="12">Dual specificity protein kinase splB-like</fullName>
    </submittedName>
</protein>
<feature type="compositionally biased region" description="Polar residues" evidence="7">
    <location>
        <begin position="310"/>
        <end position="321"/>
    </location>
</feature>
<dbReference type="SMART" id="SM00220">
    <property type="entry name" value="S_TKc"/>
    <property type="match status" value="1"/>
</dbReference>
<dbReference type="AlphaFoldDB" id="A0A218WFY1"/>
<dbReference type="PROSITE" id="PS00108">
    <property type="entry name" value="PROTEIN_KINASE_ST"/>
    <property type="match status" value="1"/>
</dbReference>
<dbReference type="CDD" id="cd13999">
    <property type="entry name" value="STKc_MAP3K-like"/>
    <property type="match status" value="1"/>
</dbReference>
<keyword evidence="2" id="KW-0808">Transferase</keyword>
<evidence type="ECO:0000313" key="9">
    <source>
        <dbReference type="EMBL" id="OWM71725.1"/>
    </source>
</evidence>
<dbReference type="SUPFAM" id="SSF54277">
    <property type="entry name" value="CAD &amp; PB1 domains"/>
    <property type="match status" value="1"/>
</dbReference>
<dbReference type="PANTHER" id="PTHR23257">
    <property type="entry name" value="SERINE-THREONINE PROTEIN KINASE"/>
    <property type="match status" value="1"/>
</dbReference>
<evidence type="ECO:0000256" key="6">
    <source>
        <dbReference type="PROSITE-ProRule" id="PRU10141"/>
    </source>
</evidence>
<keyword evidence="11" id="KW-1185">Reference proteome</keyword>
<gene>
    <name evidence="12" type="primary">LOC116197964</name>
    <name evidence="9" type="ORF">CDL15_Pgr005913</name>
</gene>
<dbReference type="GeneID" id="116197964"/>
<evidence type="ECO:0000256" key="2">
    <source>
        <dbReference type="ARBA" id="ARBA00022679"/>
    </source>
</evidence>
<feature type="binding site" evidence="6">
    <location>
        <position position="602"/>
    </location>
    <ligand>
        <name>ATP</name>
        <dbReference type="ChEBI" id="CHEBI:30616"/>
    </ligand>
</feature>
<reference evidence="9" key="2">
    <citation type="submission" date="2017-06" db="EMBL/GenBank/DDBJ databases">
        <title>The pomegranate genome and the genomics of punicalagin biosynthesis.</title>
        <authorList>
            <person name="Xu C."/>
        </authorList>
    </citation>
    <scope>NUCLEOTIDE SEQUENCE [LARGE SCALE GENOMIC DNA]</scope>
    <source>
        <tissue evidence="9">Fresh leaf</tissue>
    </source>
</reference>
<evidence type="ECO:0000256" key="3">
    <source>
        <dbReference type="ARBA" id="ARBA00022741"/>
    </source>
</evidence>
<dbReference type="Pfam" id="PF07714">
    <property type="entry name" value="PK_Tyr_Ser-Thr"/>
    <property type="match status" value="1"/>
</dbReference>
<feature type="domain" description="Protein kinase" evidence="8">
    <location>
        <begin position="574"/>
        <end position="840"/>
    </location>
</feature>
<dbReference type="GO" id="GO:0004674">
    <property type="term" value="F:protein serine/threonine kinase activity"/>
    <property type="evidence" value="ECO:0007669"/>
    <property type="project" value="UniProtKB-KW"/>
</dbReference>
<dbReference type="SMART" id="SM00666">
    <property type="entry name" value="PB1"/>
    <property type="match status" value="1"/>
</dbReference>
<organism evidence="9 10">
    <name type="scientific">Punica granatum</name>
    <name type="common">Pomegranate</name>
    <dbReference type="NCBI Taxonomy" id="22663"/>
    <lineage>
        <taxon>Eukaryota</taxon>
        <taxon>Viridiplantae</taxon>
        <taxon>Streptophyta</taxon>
        <taxon>Embryophyta</taxon>
        <taxon>Tracheophyta</taxon>
        <taxon>Spermatophyta</taxon>
        <taxon>Magnoliopsida</taxon>
        <taxon>eudicotyledons</taxon>
        <taxon>Gunneridae</taxon>
        <taxon>Pentapetalae</taxon>
        <taxon>rosids</taxon>
        <taxon>malvids</taxon>
        <taxon>Myrtales</taxon>
        <taxon>Lythraceae</taxon>
        <taxon>Punica</taxon>
    </lineage>
</organism>
<dbReference type="PANTHER" id="PTHR23257:SF824">
    <property type="entry name" value="PROTEIN KINASE DOMAIN-CONTAINING PROTEIN"/>
    <property type="match status" value="1"/>
</dbReference>
<dbReference type="PROSITE" id="PS50011">
    <property type="entry name" value="PROTEIN_KINASE_DOM"/>
    <property type="match status" value="1"/>
</dbReference>
<sequence>MKNPPVAVPRLRKKSPRKPKLVCSCGGSFQPRPPNGNLRYVGGETRVVSVDRDIGFSRLRSKIAHIWPHLPSFSIMYQLPLRNAAAATSLVSVASDADVARMIDVYDKLEAYGTLPCRLWVFVFREERDQLGGGFVPIPTNEFGRFEKGDRSDDFCPTYGTSFGIEGQFSSSVRDNSIVVTSRYSIDPPRNTELKQQVYKVNALYHGAPVCNQPSRDRIRNSHLPHPSTLRDVNLEVEANGSSHIPLEQSSYRLSRGNRTSFGGSIQAANPVNDLKQPFGSGAIFTGTEVQLASLVNQENLVPRSINHGSTTSNLDNNHSAMSVVPPKSSGSSIHCHRLRHQRACPYQRTSRTNGILSAAKSYPVLKPNGNISKHGQSMQVASPRFYNRQSDGNSKATSSSINALDPCIVYQSLHQNLTLNCESSCWDSGKKLIPINQQGKIKLARGARGAGLSSNKNETVSPVDLSFCHLSLSSSRPCLTDVSNAQMKPETKSIDLMELSTARKFDELLGVKSDSHSSDTPETARESRVVDAKSVIRGSCKYSNAFCGIPADLAAFYTHLVARELQTIKASDLEYLKELGSGTYGTVYYGKWKGSDVAIKKLKASCFTNAPADEDRLVADFWKEAHILGQLHHPNIVAFYGVVTDGPITNLATVTEYMVNGSLKQVLRRKDRTIDRRKRLIIARDAAFGMEYLHGKNIVHFDLKSHNFLVNMRDPQRPVCKIGDLGLSKIKQRTLVSGGVRGTIPWMAPELFNSKSNMVTEKIDVYSFGIVMWELLTGEEPYENLRSEEIIAGIINGNLRPNIPSWCDPVWRSLMERCWSSDPESRPSFSEVAKELRTMSAAMNIK</sequence>
<dbReference type="Gene3D" id="3.30.200.20">
    <property type="entry name" value="Phosphorylase Kinase, domain 1"/>
    <property type="match status" value="1"/>
</dbReference>
<keyword evidence="4" id="KW-0418">Kinase</keyword>
<evidence type="ECO:0000313" key="11">
    <source>
        <dbReference type="Proteomes" id="UP000515151"/>
    </source>
</evidence>
<dbReference type="OrthoDB" id="4062651at2759"/>
<dbReference type="PRINTS" id="PR00109">
    <property type="entry name" value="TYRKINASE"/>
</dbReference>
<dbReference type="CDD" id="cd06410">
    <property type="entry name" value="PB1_UP2"/>
    <property type="match status" value="1"/>
</dbReference>
<dbReference type="GO" id="GO:0007165">
    <property type="term" value="P:signal transduction"/>
    <property type="evidence" value="ECO:0007669"/>
    <property type="project" value="TreeGrafter"/>
</dbReference>
<dbReference type="GO" id="GO:0005524">
    <property type="term" value="F:ATP binding"/>
    <property type="evidence" value="ECO:0007669"/>
    <property type="project" value="UniProtKB-UniRule"/>
</dbReference>
<dbReference type="EMBL" id="MTKT01004399">
    <property type="protein sequence ID" value="OWM71725.1"/>
    <property type="molecule type" value="Genomic_DNA"/>
</dbReference>
<dbReference type="InterPro" id="IPR000270">
    <property type="entry name" value="PB1_dom"/>
</dbReference>
<feature type="region of interest" description="Disordered" evidence="7">
    <location>
        <begin position="310"/>
        <end position="334"/>
    </location>
</feature>
<evidence type="ECO:0000313" key="12">
    <source>
        <dbReference type="RefSeq" id="XP_031384110.1"/>
    </source>
</evidence>
<evidence type="ECO:0000256" key="4">
    <source>
        <dbReference type="ARBA" id="ARBA00022777"/>
    </source>
</evidence>
<evidence type="ECO:0000259" key="8">
    <source>
        <dbReference type="PROSITE" id="PS50011"/>
    </source>
</evidence>
<keyword evidence="5 6" id="KW-0067">ATP-binding</keyword>
<evidence type="ECO:0000256" key="1">
    <source>
        <dbReference type="ARBA" id="ARBA00022527"/>
    </source>
</evidence>
<evidence type="ECO:0000256" key="7">
    <source>
        <dbReference type="SAM" id="MobiDB-lite"/>
    </source>
</evidence>
<dbReference type="InterPro" id="IPR017441">
    <property type="entry name" value="Protein_kinase_ATP_BS"/>
</dbReference>
<dbReference type="RefSeq" id="XP_031384110.1">
    <property type="nucleotide sequence ID" value="XM_031528250.1"/>
</dbReference>
<dbReference type="PROSITE" id="PS00107">
    <property type="entry name" value="PROTEIN_KINASE_ATP"/>
    <property type="match status" value="1"/>
</dbReference>
<name>A0A218WFY1_PUNGR</name>
<proteinExistence type="predicted"/>
<dbReference type="InterPro" id="IPR008271">
    <property type="entry name" value="Ser/Thr_kinase_AS"/>
</dbReference>
<dbReference type="Proteomes" id="UP000515151">
    <property type="component" value="Chromosome 2"/>
</dbReference>
<accession>A0A218WFY1</accession>
<reference evidence="12" key="4">
    <citation type="submission" date="2025-04" db="UniProtKB">
        <authorList>
            <consortium name="RefSeq"/>
        </authorList>
    </citation>
    <scope>IDENTIFICATION</scope>
    <source>
        <tissue evidence="12">Leaf</tissue>
    </source>
</reference>
<reference evidence="10" key="1">
    <citation type="journal article" date="2017" name="Plant J.">
        <title>The pomegranate (Punica granatum L.) genome and the genomics of punicalagin biosynthesis.</title>
        <authorList>
            <person name="Qin G."/>
            <person name="Xu C."/>
            <person name="Ming R."/>
            <person name="Tang H."/>
            <person name="Guyot R."/>
            <person name="Kramer E.M."/>
            <person name="Hu Y."/>
            <person name="Yi X."/>
            <person name="Qi Y."/>
            <person name="Xu X."/>
            <person name="Gao Z."/>
            <person name="Pan H."/>
            <person name="Jian J."/>
            <person name="Tian Y."/>
            <person name="Yue Z."/>
            <person name="Xu Y."/>
        </authorList>
    </citation>
    <scope>NUCLEOTIDE SEQUENCE [LARGE SCALE GENOMIC DNA]</scope>
    <source>
        <strain evidence="10">cv. Dabenzi</strain>
    </source>
</reference>
<dbReference type="Pfam" id="PF00564">
    <property type="entry name" value="PB1"/>
    <property type="match status" value="1"/>
</dbReference>
<dbReference type="InterPro" id="IPR000719">
    <property type="entry name" value="Prot_kinase_dom"/>
</dbReference>